<evidence type="ECO:0000313" key="2">
    <source>
        <dbReference type="EMBL" id="MFB6397725.1"/>
    </source>
</evidence>
<feature type="transmembrane region" description="Helical" evidence="1">
    <location>
        <begin position="194"/>
        <end position="213"/>
    </location>
</feature>
<feature type="transmembrane region" description="Helical" evidence="1">
    <location>
        <begin position="84"/>
        <end position="104"/>
    </location>
</feature>
<dbReference type="Proteomes" id="UP001582793">
    <property type="component" value="Unassembled WGS sequence"/>
</dbReference>
<evidence type="ECO:0000256" key="1">
    <source>
        <dbReference type="SAM" id="Phobius"/>
    </source>
</evidence>
<evidence type="ECO:0000313" key="3">
    <source>
        <dbReference type="Proteomes" id="UP001582793"/>
    </source>
</evidence>
<name>A0ABV5D0R5_9ACTN</name>
<dbReference type="Pfam" id="PF06197">
    <property type="entry name" value="DUF998"/>
    <property type="match status" value="1"/>
</dbReference>
<gene>
    <name evidence="2" type="ORF">AAFH96_32225</name>
</gene>
<organism evidence="2 3">
    <name type="scientific">Polymorphospora lycopeni</name>
    <dbReference type="NCBI Taxonomy" id="3140240"/>
    <lineage>
        <taxon>Bacteria</taxon>
        <taxon>Bacillati</taxon>
        <taxon>Actinomycetota</taxon>
        <taxon>Actinomycetes</taxon>
        <taxon>Micromonosporales</taxon>
        <taxon>Micromonosporaceae</taxon>
        <taxon>Polymorphospora</taxon>
    </lineage>
</organism>
<feature type="transmembrane region" description="Helical" evidence="1">
    <location>
        <begin position="131"/>
        <end position="149"/>
    </location>
</feature>
<proteinExistence type="predicted"/>
<keyword evidence="1" id="KW-1133">Transmembrane helix</keyword>
<sequence>MRRYSPTELLLVAGIAGPVLFVVVSTVDGATRTGYDPAYHPISALSLGDRGWLQITNFIVSGLLVTAFAVGLRRHWRPGPGARWGPALVGTFGIGLVLSGVFVMDPMRGYPPGAVTGDPATFSWHHTLHDLFGMVVFLSLPLACFVAARRFAARPGRRGRAGYSVLSGVAGLVLMGFFGTAWETDDALTGVVQRVMIVVDWLWLVLLASWLVADARRARDADPDVLRAADQGREGSKTDRG</sequence>
<keyword evidence="3" id="KW-1185">Reference proteome</keyword>
<dbReference type="RefSeq" id="WP_364206490.1">
    <property type="nucleotide sequence ID" value="NZ_JBCGDC010000163.1"/>
</dbReference>
<keyword evidence="1" id="KW-0472">Membrane</keyword>
<dbReference type="InterPro" id="IPR009339">
    <property type="entry name" value="DUF998"/>
</dbReference>
<comment type="caution">
    <text evidence="2">The sequence shown here is derived from an EMBL/GenBank/DDBJ whole genome shotgun (WGS) entry which is preliminary data.</text>
</comment>
<accession>A0ABV5D0R5</accession>
<reference evidence="2 3" key="1">
    <citation type="submission" date="2024-04" db="EMBL/GenBank/DDBJ databases">
        <title>Polymorphospora sp. isolated from Baiyangdian Lake in Xiong'an New Area.</title>
        <authorList>
            <person name="Zhang X."/>
            <person name="Liu J."/>
        </authorList>
    </citation>
    <scope>NUCLEOTIDE SEQUENCE [LARGE SCALE GENOMIC DNA]</scope>
    <source>
        <strain evidence="2 3">2-325</strain>
    </source>
</reference>
<dbReference type="EMBL" id="JBCGDC010000163">
    <property type="protein sequence ID" value="MFB6397725.1"/>
    <property type="molecule type" value="Genomic_DNA"/>
</dbReference>
<feature type="transmembrane region" description="Helical" evidence="1">
    <location>
        <begin position="161"/>
        <end position="182"/>
    </location>
</feature>
<protein>
    <submittedName>
        <fullName evidence="2">DUF998 domain-containing protein</fullName>
    </submittedName>
</protein>
<feature type="transmembrane region" description="Helical" evidence="1">
    <location>
        <begin position="53"/>
        <end position="72"/>
    </location>
</feature>
<keyword evidence="1" id="KW-0812">Transmembrane</keyword>